<reference evidence="3" key="1">
    <citation type="submission" date="2020-08" db="EMBL/GenBank/DDBJ databases">
        <title>Multicomponent nature underlies the extraordinary mechanical properties of spider dragline silk.</title>
        <authorList>
            <person name="Kono N."/>
            <person name="Nakamura H."/>
            <person name="Mori M."/>
            <person name="Yoshida Y."/>
            <person name="Ohtoshi R."/>
            <person name="Malay A.D."/>
            <person name="Moran D.A.P."/>
            <person name="Tomita M."/>
            <person name="Numata K."/>
            <person name="Arakawa K."/>
        </authorList>
    </citation>
    <scope>NUCLEOTIDE SEQUENCE</scope>
</reference>
<proteinExistence type="inferred from homology"/>
<dbReference type="AlphaFoldDB" id="A0A8X6MW11"/>
<name>A0A8X6MW11_NEPPI</name>
<feature type="region of interest" description="Disordered" evidence="2">
    <location>
        <begin position="117"/>
        <end position="156"/>
    </location>
</feature>
<accession>A0A8X6MW11</accession>
<feature type="region of interest" description="Disordered" evidence="2">
    <location>
        <begin position="273"/>
        <end position="302"/>
    </location>
</feature>
<comment type="caution">
    <text evidence="3">The sequence shown here is derived from an EMBL/GenBank/DDBJ whole genome shotgun (WGS) entry which is preliminary data.</text>
</comment>
<dbReference type="Pfam" id="PF04000">
    <property type="entry name" value="Sas10_Utp3"/>
    <property type="match status" value="1"/>
</dbReference>
<gene>
    <name evidence="3" type="primary">ngdn</name>
    <name evidence="3" type="ORF">NPIL_652581</name>
</gene>
<dbReference type="PANTHER" id="PTHR13237:SF9">
    <property type="entry name" value="NEUROGUIDIN"/>
    <property type="match status" value="1"/>
</dbReference>
<evidence type="ECO:0000313" key="4">
    <source>
        <dbReference type="Proteomes" id="UP000887013"/>
    </source>
</evidence>
<evidence type="ECO:0000256" key="2">
    <source>
        <dbReference type="SAM" id="MobiDB-lite"/>
    </source>
</evidence>
<dbReference type="GO" id="GO:0000462">
    <property type="term" value="P:maturation of SSU-rRNA from tricistronic rRNA transcript (SSU-rRNA, 5.8S rRNA, LSU-rRNA)"/>
    <property type="evidence" value="ECO:0007669"/>
    <property type="project" value="TreeGrafter"/>
</dbReference>
<protein>
    <submittedName>
        <fullName evidence="3">Neuroguidin</fullName>
    </submittedName>
</protein>
<sequence>MQVVEKEEDISNEDVEEALQLIKDIPSLASNVSNTLQSVLKRIRNDELPTEKGLSFLDLKNFTFLNYTMNLTYLIQQKFSGKRIENDPAIERIVESRTVYEKMRPIHEKLQYQIDKSSTISGGIDPSNPLRFRANPDSLEAENDEDETEHEEKSKSNVYVPPKISAAYFEEDTSLSGRKKRLLELAQKRALSSSVLYELRKEYDAGPEEIKEHFNVNKIKVNDEMNERVRYEEDYMTRLPKTKKQKHLSRQLMTVSNFDTKFGDISALEMETNDITMKRRSSGRKDKFAKKHGKKKGMKRKH</sequence>
<comment type="similarity">
    <text evidence="1">Belongs to the SAS10 family.</text>
</comment>
<feature type="compositionally biased region" description="Acidic residues" evidence="2">
    <location>
        <begin position="139"/>
        <end position="149"/>
    </location>
</feature>
<evidence type="ECO:0000256" key="1">
    <source>
        <dbReference type="ARBA" id="ARBA00010979"/>
    </source>
</evidence>
<dbReference type="PANTHER" id="PTHR13237">
    <property type="entry name" value="SOMETHING ABOUT SILENCING PROTEIN 10-RELATED"/>
    <property type="match status" value="1"/>
</dbReference>
<organism evidence="3 4">
    <name type="scientific">Nephila pilipes</name>
    <name type="common">Giant wood spider</name>
    <name type="synonym">Nephila maculata</name>
    <dbReference type="NCBI Taxonomy" id="299642"/>
    <lineage>
        <taxon>Eukaryota</taxon>
        <taxon>Metazoa</taxon>
        <taxon>Ecdysozoa</taxon>
        <taxon>Arthropoda</taxon>
        <taxon>Chelicerata</taxon>
        <taxon>Arachnida</taxon>
        <taxon>Araneae</taxon>
        <taxon>Araneomorphae</taxon>
        <taxon>Entelegynae</taxon>
        <taxon>Araneoidea</taxon>
        <taxon>Nephilidae</taxon>
        <taxon>Nephila</taxon>
    </lineage>
</organism>
<feature type="compositionally biased region" description="Basic residues" evidence="2">
    <location>
        <begin position="278"/>
        <end position="302"/>
    </location>
</feature>
<dbReference type="EMBL" id="BMAW01051479">
    <property type="protein sequence ID" value="GFS80688.1"/>
    <property type="molecule type" value="Genomic_DNA"/>
</dbReference>
<dbReference type="InterPro" id="IPR007146">
    <property type="entry name" value="Sas10/Utp3/C1D"/>
</dbReference>
<evidence type="ECO:0000313" key="3">
    <source>
        <dbReference type="EMBL" id="GFS80688.1"/>
    </source>
</evidence>
<keyword evidence="4" id="KW-1185">Reference proteome</keyword>
<dbReference type="OrthoDB" id="203440at2759"/>
<dbReference type="Proteomes" id="UP000887013">
    <property type="component" value="Unassembled WGS sequence"/>
</dbReference>
<dbReference type="GO" id="GO:0032040">
    <property type="term" value="C:small-subunit processome"/>
    <property type="evidence" value="ECO:0007669"/>
    <property type="project" value="TreeGrafter"/>
</dbReference>